<gene>
    <name evidence="1" type="ORF">H9W84_01210</name>
</gene>
<accession>A0A9X1UQC6</accession>
<dbReference type="RefSeq" id="WP_239741374.1">
    <property type="nucleotide sequence ID" value="NZ_JACSYB010000001.1"/>
</dbReference>
<protein>
    <submittedName>
        <fullName evidence="1">Uncharacterized protein</fullName>
    </submittedName>
</protein>
<dbReference type="Proteomes" id="UP001139238">
    <property type="component" value="Unassembled WGS sequence"/>
</dbReference>
<sequence length="107" mass="12138">MNSSLCKKRKRDIIANCGDETNLLIELLAFMTENEAAHDSRVKNTAIDDSQCLVSTIWLGVLNSTGCLDTKLFVFTPTSYRNNLDYPWQNLYNYSIVSAMLHNNTID</sequence>
<evidence type="ECO:0000313" key="1">
    <source>
        <dbReference type="EMBL" id="MCG8146759.1"/>
    </source>
</evidence>
<dbReference type="EMBL" id="JACSYB010000001">
    <property type="protein sequence ID" value="MCG8146759.1"/>
    <property type="molecule type" value="Genomic_DNA"/>
</dbReference>
<reference evidence="1" key="1">
    <citation type="submission" date="2021-08" db="EMBL/GenBank/DDBJ databases">
        <title>Complete genome sequence of Moraxella sp strain PS-22.</title>
        <authorList>
            <person name="Das S.K."/>
        </authorList>
    </citation>
    <scope>NUCLEOTIDE SEQUENCE</scope>
    <source>
        <strain evidence="1">PS-22</strain>
    </source>
</reference>
<organism evidence="1 2">
    <name type="scientific">Moraxella tetraodonis</name>
    <dbReference type="NCBI Taxonomy" id="2767221"/>
    <lineage>
        <taxon>Bacteria</taxon>
        <taxon>Pseudomonadati</taxon>
        <taxon>Pseudomonadota</taxon>
        <taxon>Gammaproteobacteria</taxon>
        <taxon>Moraxellales</taxon>
        <taxon>Moraxellaceae</taxon>
        <taxon>Moraxella</taxon>
    </lineage>
</organism>
<keyword evidence="2" id="KW-1185">Reference proteome</keyword>
<comment type="caution">
    <text evidence="1">The sequence shown here is derived from an EMBL/GenBank/DDBJ whole genome shotgun (WGS) entry which is preliminary data.</text>
</comment>
<name>A0A9X1UQC6_9GAMM</name>
<proteinExistence type="predicted"/>
<dbReference type="AlphaFoldDB" id="A0A9X1UQC6"/>
<evidence type="ECO:0000313" key="2">
    <source>
        <dbReference type="Proteomes" id="UP001139238"/>
    </source>
</evidence>